<keyword evidence="2" id="KW-1185">Reference proteome</keyword>
<organism evidence="1 2">
    <name type="scientific">Erwinia phage pEa_SNUABM_32</name>
    <dbReference type="NCBI Taxonomy" id="2869555"/>
    <lineage>
        <taxon>Viruses</taxon>
        <taxon>Duplodnaviria</taxon>
        <taxon>Heunggongvirae</taxon>
        <taxon>Uroviricota</taxon>
        <taxon>Caudoviricetes</taxon>
        <taxon>Alexandravirus</taxon>
        <taxon>Alexandravirus SNUABM32</taxon>
    </lineage>
</organism>
<accession>A0AAE8BZH5</accession>
<proteinExistence type="predicted"/>
<dbReference type="EMBL" id="MZ443774">
    <property type="protein sequence ID" value="QZE56937.1"/>
    <property type="molecule type" value="Genomic_DNA"/>
</dbReference>
<evidence type="ECO:0000313" key="2">
    <source>
        <dbReference type="Proteomes" id="UP000827788"/>
    </source>
</evidence>
<name>A0AAE8BZH5_9CAUD</name>
<reference evidence="1 2" key="1">
    <citation type="submission" date="2021-06" db="EMBL/GenBank/DDBJ databases">
        <title>Complete genome sequence of Erwinia phage pEa_SNUABM_32.</title>
        <authorList>
            <person name="Kim S.G."/>
            <person name="Park S.C."/>
        </authorList>
    </citation>
    <scope>NUCLEOTIDE SEQUENCE [LARGE SCALE GENOMIC DNA]</scope>
</reference>
<evidence type="ECO:0000313" key="1">
    <source>
        <dbReference type="EMBL" id="QZE56937.1"/>
    </source>
</evidence>
<gene>
    <name evidence="1" type="ORF">pEaSNUABM32_00064</name>
</gene>
<sequence>MRAMNWEVYVSPCSGLAYGQFAVAWGAAHLVIHTLDATEQIRHNCDQLYIDKLTLIIDCLNEFMDLLGTTNTGRRREWLNPIETGATGSVAYCYSVAEKESTVYFELGSCTDKIRFYPAMTGRNKLRNLKTSMERLRVELANHRQAMLDTMSVVNETRAMLNL</sequence>
<protein>
    <submittedName>
        <fullName evidence="1">Uncharacterized protein</fullName>
    </submittedName>
</protein>
<dbReference type="Proteomes" id="UP000827788">
    <property type="component" value="Segment"/>
</dbReference>